<dbReference type="Proteomes" id="UP000217771">
    <property type="component" value="Unassembled WGS sequence"/>
</dbReference>
<dbReference type="EMBL" id="NSKB01000001">
    <property type="protein sequence ID" value="PAU78924.1"/>
    <property type="molecule type" value="Genomic_DNA"/>
</dbReference>
<comment type="caution">
    <text evidence="1">The sequence shown here is derived from an EMBL/GenBank/DDBJ whole genome shotgun (WGS) entry which is preliminary data.</text>
</comment>
<sequence>MKDPLEGLDGQEREWLANIAQAEGLTLEQARQRRDQSAERLSGAFRRAAEAQGISEEEIEQAYKSEKYMIEFTYKMKGVKFPGRFSIAAAADTGERVLSASSRGHENTHGTEEDKIKRWGEYQNYLDELMQRNKSLSLTEARRKTAVHFDVSAKTIQRHTESPK</sequence>
<gene>
    <name evidence="1" type="ORF">CK498_00630</name>
</gene>
<dbReference type="AlphaFoldDB" id="A0A2A2F2I9"/>
<name>A0A2A2F2I9_9GAMM</name>
<proteinExistence type="predicted"/>
<keyword evidence="2" id="KW-1185">Reference proteome</keyword>
<reference evidence="1 2" key="1">
    <citation type="submission" date="2017-08" db="EMBL/GenBank/DDBJ databases">
        <title>Halomonas alkalisoli sp. nov., isolated from saline alkaline soil.</title>
        <authorList>
            <person name="Wang D."/>
            <person name="Zhang G."/>
        </authorList>
    </citation>
    <scope>NUCLEOTIDE SEQUENCE [LARGE SCALE GENOMIC DNA]</scope>
    <source>
        <strain evidence="1 2">WRN001</strain>
    </source>
</reference>
<organism evidence="1 2">
    <name type="scientific">Halomonas salipaludis</name>
    <dbReference type="NCBI Taxonomy" id="2032625"/>
    <lineage>
        <taxon>Bacteria</taxon>
        <taxon>Pseudomonadati</taxon>
        <taxon>Pseudomonadota</taxon>
        <taxon>Gammaproteobacteria</taxon>
        <taxon>Oceanospirillales</taxon>
        <taxon>Halomonadaceae</taxon>
        <taxon>Halomonas</taxon>
    </lineage>
</organism>
<evidence type="ECO:0000313" key="1">
    <source>
        <dbReference type="EMBL" id="PAU78924.1"/>
    </source>
</evidence>
<protein>
    <submittedName>
        <fullName evidence="1">Uncharacterized protein</fullName>
    </submittedName>
</protein>
<dbReference type="OrthoDB" id="7850056at2"/>
<dbReference type="RefSeq" id="WP_095618938.1">
    <property type="nucleotide sequence ID" value="NZ_NSKB01000001.1"/>
</dbReference>
<evidence type="ECO:0000313" key="2">
    <source>
        <dbReference type="Proteomes" id="UP000217771"/>
    </source>
</evidence>
<accession>A0A2A2F2I9</accession>